<keyword evidence="6" id="KW-0446">Lipid-binding</keyword>
<dbReference type="Proteomes" id="UP001212411">
    <property type="component" value="Chromosome 1"/>
</dbReference>
<dbReference type="InterPro" id="IPR001683">
    <property type="entry name" value="PX_dom"/>
</dbReference>
<dbReference type="GO" id="GO:0000422">
    <property type="term" value="P:autophagy of mitochondrion"/>
    <property type="evidence" value="ECO:0007669"/>
    <property type="project" value="TreeGrafter"/>
</dbReference>
<dbReference type="GO" id="GO:0015031">
    <property type="term" value="P:protein transport"/>
    <property type="evidence" value="ECO:0007669"/>
    <property type="project" value="TreeGrafter"/>
</dbReference>
<evidence type="ECO:0000313" key="10">
    <source>
        <dbReference type="EMBL" id="WBW70686.1"/>
    </source>
</evidence>
<dbReference type="AlphaFoldDB" id="A0AAE9W891"/>
<evidence type="ECO:0000256" key="3">
    <source>
        <dbReference type="ARBA" id="ARBA00010883"/>
    </source>
</evidence>
<evidence type="ECO:0000259" key="9">
    <source>
        <dbReference type="PROSITE" id="PS50195"/>
    </source>
</evidence>
<dbReference type="Gene3D" id="3.30.1520.10">
    <property type="entry name" value="Phox-like domain"/>
    <property type="match status" value="1"/>
</dbReference>
<evidence type="ECO:0000256" key="6">
    <source>
        <dbReference type="ARBA" id="ARBA00023121"/>
    </source>
</evidence>
<name>A0AAE9W891_9SCHI</name>
<keyword evidence="4" id="KW-0813">Transport</keyword>
<protein>
    <submittedName>
        <fullName evidence="10">Autophagy associated protein Atg24c</fullName>
    </submittedName>
</protein>
<dbReference type="RefSeq" id="XP_056034929.1">
    <property type="nucleotide sequence ID" value="XM_056180986.1"/>
</dbReference>
<evidence type="ECO:0000256" key="7">
    <source>
        <dbReference type="ARBA" id="ARBA00023136"/>
    </source>
</evidence>
<dbReference type="SUPFAM" id="SSF64268">
    <property type="entry name" value="PX domain"/>
    <property type="match status" value="1"/>
</dbReference>
<dbReference type="PANTHER" id="PTHR45949:SF2">
    <property type="entry name" value="SORTING NEXIN-4"/>
    <property type="match status" value="1"/>
</dbReference>
<accession>A0AAE9W891</accession>
<dbReference type="InterPro" id="IPR036871">
    <property type="entry name" value="PX_dom_sf"/>
</dbReference>
<evidence type="ECO:0000256" key="8">
    <source>
        <dbReference type="SAM" id="MobiDB-lite"/>
    </source>
</evidence>
<comment type="similarity">
    <text evidence="3">Belongs to the sorting nexin family.</text>
</comment>
<dbReference type="GeneID" id="80875675"/>
<evidence type="ECO:0000313" key="11">
    <source>
        <dbReference type="Proteomes" id="UP001212411"/>
    </source>
</evidence>
<evidence type="ECO:0000256" key="5">
    <source>
        <dbReference type="ARBA" id="ARBA00022490"/>
    </source>
</evidence>
<dbReference type="SMART" id="SM00312">
    <property type="entry name" value="PX"/>
    <property type="match status" value="1"/>
</dbReference>
<dbReference type="GO" id="GO:0016020">
    <property type="term" value="C:membrane"/>
    <property type="evidence" value="ECO:0007669"/>
    <property type="project" value="UniProtKB-SubCell"/>
</dbReference>
<dbReference type="GO" id="GO:0061709">
    <property type="term" value="P:reticulophagy"/>
    <property type="evidence" value="ECO:0007669"/>
    <property type="project" value="TreeGrafter"/>
</dbReference>
<dbReference type="GO" id="GO:0034727">
    <property type="term" value="P:piecemeal microautophagy of the nucleus"/>
    <property type="evidence" value="ECO:0007669"/>
    <property type="project" value="TreeGrafter"/>
</dbReference>
<reference evidence="10 11" key="1">
    <citation type="journal article" date="2023" name="G3 (Bethesda)">
        <title>A high-quality reference genome for the fission yeast Schizosaccharomyces osmophilus.</title>
        <authorList>
            <person name="Jia G.S."/>
            <person name="Zhang W.C."/>
            <person name="Liang Y."/>
            <person name="Liu X.H."/>
            <person name="Rhind N."/>
            <person name="Pidoux A."/>
            <person name="Brysch-Herzberg M."/>
            <person name="Du L.L."/>
        </authorList>
    </citation>
    <scope>NUCLEOTIDE SEQUENCE [LARGE SCALE GENOMIC DNA]</scope>
    <source>
        <strain evidence="10 11">CBS 15793</strain>
    </source>
</reference>
<evidence type="ECO:0000256" key="2">
    <source>
        <dbReference type="ARBA" id="ARBA00004496"/>
    </source>
</evidence>
<dbReference type="GO" id="GO:0035091">
    <property type="term" value="F:phosphatidylinositol binding"/>
    <property type="evidence" value="ECO:0007669"/>
    <property type="project" value="InterPro"/>
</dbReference>
<dbReference type="GO" id="GO:0032456">
    <property type="term" value="P:endocytic recycling"/>
    <property type="evidence" value="ECO:0007669"/>
    <property type="project" value="TreeGrafter"/>
</dbReference>
<dbReference type="PANTHER" id="PTHR45949">
    <property type="entry name" value="SORTING NEXIN-4"/>
    <property type="match status" value="1"/>
</dbReference>
<proteinExistence type="inferred from homology"/>
<feature type="region of interest" description="Disordered" evidence="8">
    <location>
        <begin position="284"/>
        <end position="307"/>
    </location>
</feature>
<dbReference type="Pfam" id="PF00787">
    <property type="entry name" value="PX"/>
    <property type="match status" value="1"/>
</dbReference>
<dbReference type="GO" id="GO:0005769">
    <property type="term" value="C:early endosome"/>
    <property type="evidence" value="ECO:0007669"/>
    <property type="project" value="TreeGrafter"/>
</dbReference>
<dbReference type="GO" id="GO:0000407">
    <property type="term" value="C:phagophore assembly site"/>
    <property type="evidence" value="ECO:0007669"/>
    <property type="project" value="TreeGrafter"/>
</dbReference>
<dbReference type="KEGG" id="som:SOMG_02194"/>
<keyword evidence="11" id="KW-1185">Reference proteome</keyword>
<comment type="subcellular location">
    <subcellularLocation>
        <location evidence="2">Cytoplasm</location>
    </subcellularLocation>
    <subcellularLocation>
        <location evidence="1">Membrane</location>
        <topology evidence="1">Peripheral membrane protein</topology>
    </subcellularLocation>
</comment>
<evidence type="ECO:0000256" key="1">
    <source>
        <dbReference type="ARBA" id="ARBA00004170"/>
    </source>
</evidence>
<dbReference type="EMBL" id="CP115611">
    <property type="protein sequence ID" value="WBW70686.1"/>
    <property type="molecule type" value="Genomic_DNA"/>
</dbReference>
<gene>
    <name evidence="10" type="primary">atg2402</name>
    <name evidence="10" type="ORF">SOMG_02194</name>
</gene>
<feature type="domain" description="PX" evidence="9">
    <location>
        <begin position="1"/>
        <end position="123"/>
    </location>
</feature>
<organism evidence="10 11">
    <name type="scientific">Schizosaccharomyces osmophilus</name>
    <dbReference type="NCBI Taxonomy" id="2545709"/>
    <lineage>
        <taxon>Eukaryota</taxon>
        <taxon>Fungi</taxon>
        <taxon>Dikarya</taxon>
        <taxon>Ascomycota</taxon>
        <taxon>Taphrinomycotina</taxon>
        <taxon>Schizosaccharomycetes</taxon>
        <taxon>Schizosaccharomycetales</taxon>
        <taxon>Schizosaccharomycetaceae</taxon>
        <taxon>Schizosaccharomyces</taxon>
    </lineage>
</organism>
<keyword evidence="5" id="KW-0963">Cytoplasm</keyword>
<dbReference type="PROSITE" id="PS50195">
    <property type="entry name" value="PX"/>
    <property type="match status" value="1"/>
</dbReference>
<keyword evidence="7" id="KW-0472">Membrane</keyword>
<evidence type="ECO:0000256" key="4">
    <source>
        <dbReference type="ARBA" id="ARBA00022448"/>
    </source>
</evidence>
<sequence>MLKCTIENDQIQTLRNGETFVSYQVRTHSDLSVFEEKEFFVRRRYSDFEMLHNILSRDYSGYAIPPVPRKHTVTSFSGGSLSPIFVARRMHSLQTFLNRCIAHPVISNSMHMYQFLENESWKFYYHNAWMQAENANIKPPQGIKSERNIEKSSILTDPYPIVVQENAKRILQNCETDLQKLAKACSQHMSSLQTFPSDVTISKPLHAFYADEISSIFRTLKKTNAHLLNAFQANILTSIQDLEDYLLIFKSLVKQREQKQKTFETIQLECSQISAIEASIANEQPTPSVSNNLQNSRKRTTLSSQNKSTSLFTVPRFLRKKRSTSTELANPIEALKLCYQDLQQFDEKLDGEMQFLRERLDVETRRTLQLICDNHVNHFTDILESLNT</sequence>